<dbReference type="EC" id="4.1.3.3" evidence="2"/>
<evidence type="ECO:0000256" key="1">
    <source>
        <dbReference type="ARBA" id="ARBA00023239"/>
    </source>
</evidence>
<dbReference type="CDD" id="cd00408">
    <property type="entry name" value="DHDPS-like"/>
    <property type="match status" value="1"/>
</dbReference>
<comment type="caution">
    <text evidence="2">The sequence shown here is derived from an EMBL/GenBank/DDBJ whole genome shotgun (WGS) entry which is preliminary data.</text>
</comment>
<dbReference type="InterPro" id="IPR013785">
    <property type="entry name" value="Aldolase_TIM"/>
</dbReference>
<dbReference type="Proteomes" id="UP001597375">
    <property type="component" value="Unassembled WGS sequence"/>
</dbReference>
<name>A0ABW5D939_9BACT</name>
<dbReference type="EMBL" id="JBHUIT010000031">
    <property type="protein sequence ID" value="MFD2257623.1"/>
    <property type="molecule type" value="Genomic_DNA"/>
</dbReference>
<gene>
    <name evidence="2" type="ORF">ACFSSA_13150</name>
</gene>
<dbReference type="EC" id="4.2.1.41" evidence="2"/>
<dbReference type="GO" id="GO:0008840">
    <property type="term" value="F:4-hydroxy-tetrahydrodipicolinate synthase activity"/>
    <property type="evidence" value="ECO:0007669"/>
    <property type="project" value="UniProtKB-EC"/>
</dbReference>
<sequence>MSLSLRHESKRLHRKTTGYAACLLPFESDGSIAQKSFREAIVRTTDAGLGCAVNMDTGYANLIGPEERKLVLELTQATIGGRRDFVAGAFVEGLEGDLVGLYRGQMDEIVSHGGTPILFQTTRFHNWEPARIVDLYAEVCEGYDAVFGFELGSMFAPNGMIFDEETIRGLISIPSLKGIKHSSLDRAIELRRLQIRDEIRPEFKIFTGNDLAIDMTEYGSDYLLGLAAFCPELFALRDKYWEDGDERYASLTDALQYLGNVAFRAPVPAYKHSCAVFQHLIGRCPSPLTHPASASRPDWEKEILADCAARLGYAS</sequence>
<accession>A0ABW5D939</accession>
<dbReference type="Gene3D" id="3.20.20.70">
    <property type="entry name" value="Aldolase class I"/>
    <property type="match status" value="1"/>
</dbReference>
<dbReference type="SMART" id="SM01130">
    <property type="entry name" value="DHDPS"/>
    <property type="match status" value="1"/>
</dbReference>
<dbReference type="RefSeq" id="WP_386820945.1">
    <property type="nucleotide sequence ID" value="NZ_JBHUIT010000031.1"/>
</dbReference>
<organism evidence="2 3">
    <name type="scientific">Luteolibacter algae</name>
    <dbReference type="NCBI Taxonomy" id="454151"/>
    <lineage>
        <taxon>Bacteria</taxon>
        <taxon>Pseudomonadati</taxon>
        <taxon>Verrucomicrobiota</taxon>
        <taxon>Verrucomicrobiia</taxon>
        <taxon>Verrucomicrobiales</taxon>
        <taxon>Verrucomicrobiaceae</taxon>
        <taxon>Luteolibacter</taxon>
    </lineage>
</organism>
<reference evidence="3" key="1">
    <citation type="journal article" date="2019" name="Int. J. Syst. Evol. Microbiol.">
        <title>The Global Catalogue of Microorganisms (GCM) 10K type strain sequencing project: providing services to taxonomists for standard genome sequencing and annotation.</title>
        <authorList>
            <consortium name="The Broad Institute Genomics Platform"/>
            <consortium name="The Broad Institute Genome Sequencing Center for Infectious Disease"/>
            <person name="Wu L."/>
            <person name="Ma J."/>
        </authorList>
    </citation>
    <scope>NUCLEOTIDE SEQUENCE [LARGE SCALE GENOMIC DNA]</scope>
    <source>
        <strain evidence="3">CGMCC 4.7106</strain>
    </source>
</reference>
<evidence type="ECO:0000313" key="2">
    <source>
        <dbReference type="EMBL" id="MFD2257623.1"/>
    </source>
</evidence>
<evidence type="ECO:0000313" key="3">
    <source>
        <dbReference type="Proteomes" id="UP001597375"/>
    </source>
</evidence>
<dbReference type="GO" id="GO:0047448">
    <property type="term" value="F:5-dehydro-4-deoxyglucarate dehydratase activity"/>
    <property type="evidence" value="ECO:0007669"/>
    <property type="project" value="UniProtKB-EC"/>
</dbReference>
<keyword evidence="3" id="KW-1185">Reference proteome</keyword>
<keyword evidence="1 2" id="KW-0456">Lyase</keyword>
<protein>
    <submittedName>
        <fullName evidence="2">Dihydrodipicolinate synthase family protein</fullName>
        <ecNumber evidence="2">4.1.3.3</ecNumber>
        <ecNumber evidence="2">4.2.1.41</ecNumber>
        <ecNumber evidence="2">4.3.3.7</ecNumber>
    </submittedName>
</protein>
<dbReference type="GO" id="GO:0008747">
    <property type="term" value="F:N-acetylneuraminate lyase activity"/>
    <property type="evidence" value="ECO:0007669"/>
    <property type="project" value="UniProtKB-EC"/>
</dbReference>
<dbReference type="InterPro" id="IPR002220">
    <property type="entry name" value="DapA-like"/>
</dbReference>
<proteinExistence type="predicted"/>
<dbReference type="SUPFAM" id="SSF51569">
    <property type="entry name" value="Aldolase"/>
    <property type="match status" value="1"/>
</dbReference>
<dbReference type="EC" id="4.3.3.7" evidence="2"/>